<reference evidence="3 5" key="1">
    <citation type="submission" date="2015-07" db="EMBL/GenBank/DDBJ databases">
        <title>Fjat-14205 dsm 2895.</title>
        <authorList>
            <person name="Liu B."/>
            <person name="Wang J."/>
            <person name="Zhu Y."/>
            <person name="Liu G."/>
            <person name="Chen Q."/>
            <person name="Chen Z."/>
            <person name="Lan J."/>
            <person name="Che J."/>
            <person name="Ge C."/>
            <person name="Shi H."/>
            <person name="Pan Z."/>
            <person name="Liu X."/>
        </authorList>
    </citation>
    <scope>NUCLEOTIDE SEQUENCE [LARGE SCALE GENOMIC DNA]</scope>
    <source>
        <strain evidence="3 5">DSM 2895</strain>
    </source>
</reference>
<dbReference type="Proteomes" id="UP000182836">
    <property type="component" value="Unassembled WGS sequence"/>
</dbReference>
<feature type="region of interest" description="Disordered" evidence="1">
    <location>
        <begin position="1"/>
        <end position="23"/>
    </location>
</feature>
<dbReference type="AlphaFoldDB" id="A0A0M0GTH3"/>
<dbReference type="STRING" id="47500.AF333_26100"/>
<gene>
    <name evidence="3" type="ORF">AF333_26100</name>
    <name evidence="4" type="ORF">SAMN04487909_14816</name>
</gene>
<dbReference type="RefSeq" id="WP_043063685.1">
    <property type="nucleotide sequence ID" value="NZ_BJOA01000175.1"/>
</dbReference>
<keyword evidence="5" id="KW-1185">Reference proteome</keyword>
<dbReference type="InterPro" id="IPR058869">
    <property type="entry name" value="YqzN_YkzM"/>
</dbReference>
<dbReference type="GeneID" id="42308599"/>
<dbReference type="Pfam" id="PF26160">
    <property type="entry name" value="YqzN_YkzM"/>
    <property type="match status" value="1"/>
</dbReference>
<feature type="domain" description="YqzN/YkzM" evidence="2">
    <location>
        <begin position="23"/>
        <end position="67"/>
    </location>
</feature>
<proteinExistence type="predicted"/>
<dbReference type="EMBL" id="LGUG01000005">
    <property type="protein sequence ID" value="KON93139.1"/>
    <property type="molecule type" value="Genomic_DNA"/>
</dbReference>
<accession>A0A0M0GTH3</accession>
<name>A0A0M0GTH3_ANEMI</name>
<protein>
    <recommendedName>
        <fullName evidence="2">YqzN/YkzM domain-containing protein</fullName>
    </recommendedName>
</protein>
<dbReference type="EMBL" id="FNED01000048">
    <property type="protein sequence ID" value="SDK30538.1"/>
    <property type="molecule type" value="Genomic_DNA"/>
</dbReference>
<organism evidence="3 5">
    <name type="scientific">Aneurinibacillus migulanus</name>
    <name type="common">Bacillus migulanus</name>
    <dbReference type="NCBI Taxonomy" id="47500"/>
    <lineage>
        <taxon>Bacteria</taxon>
        <taxon>Bacillati</taxon>
        <taxon>Bacillota</taxon>
        <taxon>Bacilli</taxon>
        <taxon>Bacillales</taxon>
        <taxon>Paenibacillaceae</taxon>
        <taxon>Aneurinibacillus group</taxon>
        <taxon>Aneurinibacillus</taxon>
    </lineage>
</organism>
<evidence type="ECO:0000259" key="2">
    <source>
        <dbReference type="Pfam" id="PF26160"/>
    </source>
</evidence>
<evidence type="ECO:0000313" key="5">
    <source>
        <dbReference type="Proteomes" id="UP000037269"/>
    </source>
</evidence>
<dbReference type="Proteomes" id="UP000037269">
    <property type="component" value="Unassembled WGS sequence"/>
</dbReference>
<dbReference type="PATRIC" id="fig|47500.12.peg.3608"/>
<sequence>MSEKRVRKSPAASIQSEVNKRKKSEWIESAWPVFKAERFEMAGALFDCEANAELTKQEVKQKLDAYLHPKEDKNVNSTD</sequence>
<evidence type="ECO:0000313" key="3">
    <source>
        <dbReference type="EMBL" id="KON93139.1"/>
    </source>
</evidence>
<evidence type="ECO:0000313" key="6">
    <source>
        <dbReference type="Proteomes" id="UP000182836"/>
    </source>
</evidence>
<evidence type="ECO:0000313" key="4">
    <source>
        <dbReference type="EMBL" id="SDK30538.1"/>
    </source>
</evidence>
<reference evidence="4 6" key="2">
    <citation type="submission" date="2016-10" db="EMBL/GenBank/DDBJ databases">
        <authorList>
            <person name="de Groot N.N."/>
        </authorList>
    </citation>
    <scope>NUCLEOTIDE SEQUENCE [LARGE SCALE GENOMIC DNA]</scope>
    <source>
        <strain evidence="4 6">DSM 2895</strain>
    </source>
</reference>
<evidence type="ECO:0000256" key="1">
    <source>
        <dbReference type="SAM" id="MobiDB-lite"/>
    </source>
</evidence>